<evidence type="ECO:0000256" key="2">
    <source>
        <dbReference type="ARBA" id="ARBA00022448"/>
    </source>
</evidence>
<keyword evidence="2" id="KW-0813">Transport</keyword>
<evidence type="ECO:0000256" key="5">
    <source>
        <dbReference type="ARBA" id="ARBA00022989"/>
    </source>
</evidence>
<keyword evidence="4 7" id="KW-0812">Transmembrane</keyword>
<dbReference type="PANTHER" id="PTHR30425">
    <property type="entry name" value="PHOSPHATE TRANSPORT SYSTEM PERMEASE PROTEIN PST"/>
    <property type="match status" value="1"/>
</dbReference>
<dbReference type="Gene3D" id="1.10.3720.10">
    <property type="entry name" value="MetI-like"/>
    <property type="match status" value="1"/>
</dbReference>
<evidence type="ECO:0000256" key="6">
    <source>
        <dbReference type="ARBA" id="ARBA00023136"/>
    </source>
</evidence>
<dbReference type="InterPro" id="IPR051124">
    <property type="entry name" value="Phosphate_Transport_Permease"/>
</dbReference>
<reference evidence="8" key="1">
    <citation type="submission" date="2021-04" db="EMBL/GenBank/DDBJ databases">
        <title>Saccharothrix algeriensis WGS.</title>
        <authorList>
            <person name="Stuskova K."/>
            <person name="Hakalova E."/>
            <person name="Tebbal A.B."/>
            <person name="Eichmeier A."/>
        </authorList>
    </citation>
    <scope>NUCLEOTIDE SEQUENCE</scope>
    <source>
        <strain evidence="8">NRRL B-24137</strain>
    </source>
</reference>
<dbReference type="InterPro" id="IPR035906">
    <property type="entry name" value="MetI-like_sf"/>
</dbReference>
<sequence length="79" mass="8233">VDLLSAVPSIIYGLWGLLVLAPVLTPVGEWLTGALGFIPLFAEGNVSIALGGTIFTAGIVLAVMILPIITAVSREVFQR</sequence>
<dbReference type="SUPFAM" id="SSF161098">
    <property type="entry name" value="MetI-like"/>
    <property type="match status" value="1"/>
</dbReference>
<gene>
    <name evidence="8" type="ORF">J7S33_17150</name>
</gene>
<dbReference type="PANTHER" id="PTHR30425:SF1">
    <property type="entry name" value="PHOSPHATE TRANSPORT SYSTEM PERMEASE PROTEIN PSTC"/>
    <property type="match status" value="1"/>
</dbReference>
<evidence type="ECO:0000256" key="7">
    <source>
        <dbReference type="SAM" id="Phobius"/>
    </source>
</evidence>
<proteinExistence type="predicted"/>
<dbReference type="EMBL" id="CP072788">
    <property type="protein sequence ID" value="QTR01211.1"/>
    <property type="molecule type" value="Genomic_DNA"/>
</dbReference>
<feature type="transmembrane region" description="Helical" evidence="7">
    <location>
        <begin position="48"/>
        <end position="72"/>
    </location>
</feature>
<dbReference type="AlphaFoldDB" id="A0A8T8HS57"/>
<feature type="non-terminal residue" evidence="8">
    <location>
        <position position="79"/>
    </location>
</feature>
<accession>A0A8T8HS57</accession>
<evidence type="ECO:0000313" key="8">
    <source>
        <dbReference type="EMBL" id="QTR01211.1"/>
    </source>
</evidence>
<feature type="non-terminal residue" evidence="8">
    <location>
        <position position="1"/>
    </location>
</feature>
<name>A0A8T8HS57_9PSEU</name>
<organism evidence="8 9">
    <name type="scientific">Saccharothrix algeriensis</name>
    <dbReference type="NCBI Taxonomy" id="173560"/>
    <lineage>
        <taxon>Bacteria</taxon>
        <taxon>Bacillati</taxon>
        <taxon>Actinomycetota</taxon>
        <taxon>Actinomycetes</taxon>
        <taxon>Pseudonocardiales</taxon>
        <taxon>Pseudonocardiaceae</taxon>
        <taxon>Saccharothrix</taxon>
    </lineage>
</organism>
<evidence type="ECO:0000256" key="1">
    <source>
        <dbReference type="ARBA" id="ARBA00004651"/>
    </source>
</evidence>
<keyword evidence="3" id="KW-1003">Cell membrane</keyword>
<feature type="transmembrane region" description="Helical" evidence="7">
    <location>
        <begin position="12"/>
        <end position="42"/>
    </location>
</feature>
<protein>
    <submittedName>
        <fullName evidence="8">Phosphate ABC transporter permease subunit PstC</fullName>
    </submittedName>
</protein>
<comment type="subcellular location">
    <subcellularLocation>
        <location evidence="1">Cell membrane</location>
        <topology evidence="1">Multi-pass membrane protein</topology>
    </subcellularLocation>
</comment>
<evidence type="ECO:0000256" key="3">
    <source>
        <dbReference type="ARBA" id="ARBA00022475"/>
    </source>
</evidence>
<keyword evidence="5 7" id="KW-1133">Transmembrane helix</keyword>
<dbReference type="GO" id="GO:0005886">
    <property type="term" value="C:plasma membrane"/>
    <property type="evidence" value="ECO:0007669"/>
    <property type="project" value="UniProtKB-SubCell"/>
</dbReference>
<keyword evidence="6 7" id="KW-0472">Membrane</keyword>
<dbReference type="Proteomes" id="UP000671828">
    <property type="component" value="Chromosome"/>
</dbReference>
<evidence type="ECO:0000313" key="9">
    <source>
        <dbReference type="Proteomes" id="UP000671828"/>
    </source>
</evidence>
<evidence type="ECO:0000256" key="4">
    <source>
        <dbReference type="ARBA" id="ARBA00022692"/>
    </source>
</evidence>